<organism evidence="1 2">
    <name type="scientific">Nocardioides simplex</name>
    <name type="common">Arthrobacter simplex</name>
    <dbReference type="NCBI Taxonomy" id="2045"/>
    <lineage>
        <taxon>Bacteria</taxon>
        <taxon>Bacillati</taxon>
        <taxon>Actinomycetota</taxon>
        <taxon>Actinomycetes</taxon>
        <taxon>Propionibacteriales</taxon>
        <taxon>Nocardioidaceae</taxon>
        <taxon>Pimelobacter</taxon>
    </lineage>
</organism>
<sequence>MFVELTPTVLVDPAEVAVVTDHPDGGSRIYLRGSGFQQYLVVDRPVAEVALALLSRPRVRPSTRDALTGIHPDGRRRS</sequence>
<proteinExistence type="predicted"/>
<gene>
    <name evidence="1" type="ORF">F9L07_28395</name>
</gene>
<evidence type="ECO:0000313" key="1">
    <source>
        <dbReference type="EMBL" id="KAB2806955.1"/>
    </source>
</evidence>
<accession>A0A7J5DQJ7</accession>
<name>A0A7J5DQJ7_NOCSI</name>
<reference evidence="1 2" key="1">
    <citation type="submission" date="2019-09" db="EMBL/GenBank/DDBJ databases">
        <title>Pimelobacter sp. isolated from Paulinella.</title>
        <authorList>
            <person name="Jeong S.E."/>
        </authorList>
    </citation>
    <scope>NUCLEOTIDE SEQUENCE [LARGE SCALE GENOMIC DNA]</scope>
    <source>
        <strain evidence="1 2">Pch-N</strain>
    </source>
</reference>
<protein>
    <submittedName>
        <fullName evidence="1">Uncharacterized protein</fullName>
    </submittedName>
</protein>
<dbReference type="RefSeq" id="WP_151583285.1">
    <property type="nucleotide sequence ID" value="NZ_WBVM01000007.1"/>
</dbReference>
<comment type="caution">
    <text evidence="1">The sequence shown here is derived from an EMBL/GenBank/DDBJ whole genome shotgun (WGS) entry which is preliminary data.</text>
</comment>
<dbReference type="EMBL" id="WBVM01000007">
    <property type="protein sequence ID" value="KAB2806955.1"/>
    <property type="molecule type" value="Genomic_DNA"/>
</dbReference>
<dbReference type="Proteomes" id="UP000449906">
    <property type="component" value="Unassembled WGS sequence"/>
</dbReference>
<dbReference type="AlphaFoldDB" id="A0A7J5DQJ7"/>
<evidence type="ECO:0000313" key="2">
    <source>
        <dbReference type="Proteomes" id="UP000449906"/>
    </source>
</evidence>